<name>A0ABQ8U0U8_9EUKA</name>
<keyword evidence="4" id="KW-1185">Reference proteome</keyword>
<reference evidence="3" key="1">
    <citation type="journal article" date="2022" name="bioRxiv">
        <title>Genomics of Preaxostyla Flagellates Illuminates Evolutionary Transitions and the Path Towards Mitochondrial Loss.</title>
        <authorList>
            <person name="Novak L.V.F."/>
            <person name="Treitli S.C."/>
            <person name="Pyrih J."/>
            <person name="Halakuc P."/>
            <person name="Pipaliya S.V."/>
            <person name="Vacek V."/>
            <person name="Brzon O."/>
            <person name="Soukal P."/>
            <person name="Eme L."/>
            <person name="Dacks J.B."/>
            <person name="Karnkowska A."/>
            <person name="Elias M."/>
            <person name="Hampl V."/>
        </authorList>
    </citation>
    <scope>NUCLEOTIDE SEQUENCE</scope>
    <source>
        <strain evidence="3">RCP-MX</strain>
    </source>
</reference>
<evidence type="ECO:0000313" key="3">
    <source>
        <dbReference type="EMBL" id="KAJ4452679.1"/>
    </source>
</evidence>
<evidence type="ECO:0000256" key="1">
    <source>
        <dbReference type="SAM" id="MobiDB-lite"/>
    </source>
</evidence>
<comment type="caution">
    <text evidence="3">The sequence shown here is derived from an EMBL/GenBank/DDBJ whole genome shotgun (WGS) entry which is preliminary data.</text>
</comment>
<dbReference type="Proteomes" id="UP001141327">
    <property type="component" value="Unassembled WGS sequence"/>
</dbReference>
<feature type="transmembrane region" description="Helical" evidence="2">
    <location>
        <begin position="124"/>
        <end position="142"/>
    </location>
</feature>
<feature type="compositionally biased region" description="Pro residues" evidence="1">
    <location>
        <begin position="11"/>
        <end position="23"/>
    </location>
</feature>
<protein>
    <submittedName>
        <fullName evidence="3">Uncharacterized protein</fullName>
    </submittedName>
</protein>
<gene>
    <name evidence="3" type="ORF">PAPYR_13095</name>
</gene>
<evidence type="ECO:0000313" key="4">
    <source>
        <dbReference type="Proteomes" id="UP001141327"/>
    </source>
</evidence>
<proteinExistence type="predicted"/>
<organism evidence="3 4">
    <name type="scientific">Paratrimastix pyriformis</name>
    <dbReference type="NCBI Taxonomy" id="342808"/>
    <lineage>
        <taxon>Eukaryota</taxon>
        <taxon>Metamonada</taxon>
        <taxon>Preaxostyla</taxon>
        <taxon>Paratrimastigidae</taxon>
        <taxon>Paratrimastix</taxon>
    </lineage>
</organism>
<accession>A0ABQ8U0U8</accession>
<feature type="region of interest" description="Disordered" evidence="1">
    <location>
        <begin position="1"/>
        <end position="28"/>
    </location>
</feature>
<feature type="compositionally biased region" description="Low complexity" evidence="1">
    <location>
        <begin position="1"/>
        <end position="10"/>
    </location>
</feature>
<keyword evidence="2" id="KW-0472">Membrane</keyword>
<keyword evidence="2" id="KW-1133">Transmembrane helix</keyword>
<evidence type="ECO:0000256" key="2">
    <source>
        <dbReference type="SAM" id="Phobius"/>
    </source>
</evidence>
<keyword evidence="2" id="KW-0812">Transmembrane</keyword>
<sequence>MATLRPLTTRLPPPPVSPVPSAPTTPTAAVAPSFASNPAADGAAAIEVNFGEQQQQPSVMVVMPSAAGDSAGAVGAAAGSGLSGQASTPFLEVRTAAQIPGQQQQVGGVGYIPWLTARVKAKTALLIVLISALPCFVFFVGLEGRDALSIVVATGQPADWGRPGRDVNFLLNRETETPRRGFLERDNGDWVVLLNPLT</sequence>
<dbReference type="EMBL" id="JAPMOS010000417">
    <property type="protein sequence ID" value="KAJ4452679.1"/>
    <property type="molecule type" value="Genomic_DNA"/>
</dbReference>